<name>A0A8S5QG00_9CAUD</name>
<proteinExistence type="predicted"/>
<organism evidence="1">
    <name type="scientific">Siphoviridae sp. ct73D3</name>
    <dbReference type="NCBI Taxonomy" id="2825347"/>
    <lineage>
        <taxon>Viruses</taxon>
        <taxon>Duplodnaviria</taxon>
        <taxon>Heunggongvirae</taxon>
        <taxon>Uroviricota</taxon>
        <taxon>Caudoviricetes</taxon>
    </lineage>
</organism>
<reference evidence="1" key="1">
    <citation type="journal article" date="2021" name="Proc. Natl. Acad. Sci. U.S.A.">
        <title>A Catalog of Tens of Thousands of Viruses from Human Metagenomes Reveals Hidden Associations with Chronic Diseases.</title>
        <authorList>
            <person name="Tisza M.J."/>
            <person name="Buck C.B."/>
        </authorList>
    </citation>
    <scope>NUCLEOTIDE SEQUENCE</scope>
    <source>
        <strain evidence="1">Ct73D3</strain>
    </source>
</reference>
<sequence length="47" mass="5431">MQREAENRYGTSFTSRNLRIVDAYNSAMNKLVRRQVSQRRAQGLSNG</sequence>
<dbReference type="EMBL" id="BK015644">
    <property type="protein sequence ID" value="DAE17693.1"/>
    <property type="molecule type" value="Genomic_DNA"/>
</dbReference>
<protein>
    <submittedName>
        <fullName evidence="1">Uncharacterized protein</fullName>
    </submittedName>
</protein>
<evidence type="ECO:0000313" key="1">
    <source>
        <dbReference type="EMBL" id="DAE17693.1"/>
    </source>
</evidence>
<accession>A0A8S5QG00</accession>